<dbReference type="Gene3D" id="1.10.3210.10">
    <property type="entry name" value="Hypothetical protein af1432"/>
    <property type="match status" value="1"/>
</dbReference>
<evidence type="ECO:0000256" key="1">
    <source>
        <dbReference type="ARBA" id="ARBA00012528"/>
    </source>
</evidence>
<evidence type="ECO:0000259" key="6">
    <source>
        <dbReference type="PROSITE" id="PS51833"/>
    </source>
</evidence>
<keyword evidence="8" id="KW-1185">Reference proteome</keyword>
<dbReference type="NCBIfam" id="TIGR00254">
    <property type="entry name" value="GGDEF"/>
    <property type="match status" value="1"/>
</dbReference>
<name>A0ABN8AP05_9PROT</name>
<dbReference type="EMBL" id="OU912926">
    <property type="protein sequence ID" value="CAG9932302.1"/>
    <property type="molecule type" value="Genomic_DNA"/>
</dbReference>
<dbReference type="GO" id="GO:0052621">
    <property type="term" value="F:diguanylate cyclase activity"/>
    <property type="evidence" value="ECO:0007669"/>
    <property type="project" value="UniProtKB-EC"/>
</dbReference>
<dbReference type="EC" id="2.7.7.65" evidence="1"/>
<dbReference type="Pfam" id="PF00990">
    <property type="entry name" value="GGDEF"/>
    <property type="match status" value="1"/>
</dbReference>
<organism evidence="7 8">
    <name type="scientific">Candidatus Nitrotoga arctica</name>
    <dbReference type="NCBI Taxonomy" id="453162"/>
    <lineage>
        <taxon>Bacteria</taxon>
        <taxon>Pseudomonadati</taxon>
        <taxon>Pseudomonadota</taxon>
        <taxon>Betaproteobacteria</taxon>
        <taxon>Nitrosomonadales</taxon>
        <taxon>Gallionellaceae</taxon>
        <taxon>Candidatus Nitrotoga</taxon>
    </lineage>
</organism>
<evidence type="ECO:0000313" key="7">
    <source>
        <dbReference type="EMBL" id="CAG9932302.1"/>
    </source>
</evidence>
<feature type="domain" description="HDOD" evidence="6">
    <location>
        <begin position="15"/>
        <end position="212"/>
    </location>
</feature>
<evidence type="ECO:0000313" key="8">
    <source>
        <dbReference type="Proteomes" id="UP000839052"/>
    </source>
</evidence>
<dbReference type="InterPro" id="IPR001789">
    <property type="entry name" value="Sig_transdc_resp-reg_receiver"/>
</dbReference>
<sequence length="635" mass="71257">MVNVKFEELKAKDHLPSPKGMALKIIQLTLKEDVTTQEIAHAIKTDPALSGRLIKMANVLMSYQTRPIVSITDAVMSLGLSIVRNMVLSLSLVEGSRDGACRKFDYQNFWSQSLLMAIAAKNFVEGRRMGAAEEMFILGLLGQVGSLGLATAYPQEYSLILEKAQAVDTNTTLIDLERTEFGLDHNQLSKEMLADWGLPQVFQIAVLHHENPALSDLAEGNRSWHILNTLHIASYFSKACLSHERQRHKMVQKLILSAARLGLEADVFTELGDKTVQEWREWSKLFGIHSTDIPLFKEILQAAPPTELEIFDIGTPGISLETCYALRILLVEDDYATTLVLKLLLTKAGHTVTTAGDGVEALSMLDKFMPQLIITDWHMPKMNGIEFCKALRYNELWRNIHVFVMMTQENSDRMEEIFEAGASDYLTKPVNSKVLGARLCVTQRMVQLQEELKVEHQQLRTIAAQLAASNQRLQQMALTDVLTELPNRRHANDYLEQQWAMAERSGRPLSCMIVDVDFFKKVNDTYGHKVGDDVLKQVAQILRSSARKQDMVCRFGGEEFLVICPDAQAEQAYQYAERLRQNVAAGNTHLNLIVTISVGVASKAPTLLNAEMLLQLADKHLFMAKEMGRNCTVGN</sequence>
<dbReference type="PROSITE" id="PS51833">
    <property type="entry name" value="HDOD"/>
    <property type="match status" value="1"/>
</dbReference>
<dbReference type="SUPFAM" id="SSF52172">
    <property type="entry name" value="CheY-like"/>
    <property type="match status" value="1"/>
</dbReference>
<dbReference type="SMART" id="SM00267">
    <property type="entry name" value="GGDEF"/>
    <property type="match status" value="1"/>
</dbReference>
<dbReference type="CDD" id="cd17574">
    <property type="entry name" value="REC_OmpR"/>
    <property type="match status" value="1"/>
</dbReference>
<dbReference type="Pfam" id="PF08668">
    <property type="entry name" value="HDOD"/>
    <property type="match status" value="1"/>
</dbReference>
<dbReference type="Proteomes" id="UP000839052">
    <property type="component" value="Chromosome"/>
</dbReference>
<dbReference type="SUPFAM" id="SSF109604">
    <property type="entry name" value="HD-domain/PDEase-like"/>
    <property type="match status" value="1"/>
</dbReference>
<feature type="domain" description="GGDEF" evidence="5">
    <location>
        <begin position="507"/>
        <end position="635"/>
    </location>
</feature>
<dbReference type="SUPFAM" id="SSF55073">
    <property type="entry name" value="Nucleotide cyclase"/>
    <property type="match status" value="1"/>
</dbReference>
<dbReference type="InterPro" id="IPR013976">
    <property type="entry name" value="HDOD"/>
</dbReference>
<evidence type="ECO:0000259" key="5">
    <source>
        <dbReference type="PROSITE" id="PS50887"/>
    </source>
</evidence>
<evidence type="ECO:0000259" key="4">
    <source>
        <dbReference type="PROSITE" id="PS50110"/>
    </source>
</evidence>
<dbReference type="PROSITE" id="PS50887">
    <property type="entry name" value="GGDEF"/>
    <property type="match status" value="1"/>
</dbReference>
<keyword evidence="7" id="KW-0548">Nucleotidyltransferase</keyword>
<evidence type="ECO:0000256" key="2">
    <source>
        <dbReference type="ARBA" id="ARBA00034247"/>
    </source>
</evidence>
<dbReference type="RefSeq" id="WP_239796256.1">
    <property type="nucleotide sequence ID" value="NZ_OU912926.1"/>
</dbReference>
<keyword evidence="7" id="KW-0808">Transferase</keyword>
<reference evidence="7 8" key="1">
    <citation type="submission" date="2021-10" db="EMBL/GenBank/DDBJ databases">
        <authorList>
            <person name="Koch H."/>
        </authorList>
    </citation>
    <scope>NUCLEOTIDE SEQUENCE [LARGE SCALE GENOMIC DNA]</scope>
    <source>
        <strain evidence="7">6680</strain>
    </source>
</reference>
<dbReference type="Gene3D" id="3.40.50.2300">
    <property type="match status" value="1"/>
</dbReference>
<dbReference type="InterPro" id="IPR050469">
    <property type="entry name" value="Diguanylate_Cyclase"/>
</dbReference>
<gene>
    <name evidence="7" type="ORF">NTG6680_1049</name>
</gene>
<dbReference type="InterPro" id="IPR043128">
    <property type="entry name" value="Rev_trsase/Diguanyl_cyclase"/>
</dbReference>
<dbReference type="CDD" id="cd01949">
    <property type="entry name" value="GGDEF"/>
    <property type="match status" value="1"/>
</dbReference>
<dbReference type="PANTHER" id="PTHR45138:SF9">
    <property type="entry name" value="DIGUANYLATE CYCLASE DGCM-RELATED"/>
    <property type="match status" value="1"/>
</dbReference>
<dbReference type="Gene3D" id="3.30.70.270">
    <property type="match status" value="1"/>
</dbReference>
<evidence type="ECO:0000256" key="3">
    <source>
        <dbReference type="PROSITE-ProRule" id="PRU00169"/>
    </source>
</evidence>
<protein>
    <recommendedName>
        <fullName evidence="1">diguanylate cyclase</fullName>
        <ecNumber evidence="1">2.7.7.65</ecNumber>
    </recommendedName>
</protein>
<keyword evidence="3" id="KW-0597">Phosphoprotein</keyword>
<dbReference type="Pfam" id="PF00072">
    <property type="entry name" value="Response_reg"/>
    <property type="match status" value="1"/>
</dbReference>
<accession>A0ABN8AP05</accession>
<dbReference type="InterPro" id="IPR011006">
    <property type="entry name" value="CheY-like_superfamily"/>
</dbReference>
<dbReference type="PROSITE" id="PS50110">
    <property type="entry name" value="RESPONSE_REGULATORY"/>
    <property type="match status" value="1"/>
</dbReference>
<dbReference type="InterPro" id="IPR029787">
    <property type="entry name" value="Nucleotide_cyclase"/>
</dbReference>
<feature type="modified residue" description="4-aspartylphosphate" evidence="3">
    <location>
        <position position="376"/>
    </location>
</feature>
<dbReference type="PANTHER" id="PTHR45138">
    <property type="entry name" value="REGULATORY COMPONENTS OF SENSORY TRANSDUCTION SYSTEM"/>
    <property type="match status" value="1"/>
</dbReference>
<dbReference type="SMART" id="SM00448">
    <property type="entry name" value="REC"/>
    <property type="match status" value="1"/>
</dbReference>
<dbReference type="InterPro" id="IPR000160">
    <property type="entry name" value="GGDEF_dom"/>
</dbReference>
<proteinExistence type="predicted"/>
<comment type="catalytic activity">
    <reaction evidence="2">
        <text>2 GTP = 3',3'-c-di-GMP + 2 diphosphate</text>
        <dbReference type="Rhea" id="RHEA:24898"/>
        <dbReference type="ChEBI" id="CHEBI:33019"/>
        <dbReference type="ChEBI" id="CHEBI:37565"/>
        <dbReference type="ChEBI" id="CHEBI:58805"/>
        <dbReference type="EC" id="2.7.7.65"/>
    </reaction>
</comment>
<feature type="domain" description="Response regulatory" evidence="4">
    <location>
        <begin position="327"/>
        <end position="443"/>
    </location>
</feature>